<feature type="region of interest" description="Disordered" evidence="1">
    <location>
        <begin position="68"/>
        <end position="92"/>
    </location>
</feature>
<evidence type="ECO:0000313" key="3">
    <source>
        <dbReference type="Proteomes" id="UP000027195"/>
    </source>
</evidence>
<protein>
    <submittedName>
        <fullName evidence="2">Uncharacterized protein</fullName>
    </submittedName>
</protein>
<gene>
    <name evidence="2" type="ORF">BOTBODRAFT_29984</name>
</gene>
<evidence type="ECO:0000313" key="2">
    <source>
        <dbReference type="EMBL" id="KDQ17169.1"/>
    </source>
</evidence>
<dbReference type="Proteomes" id="UP000027195">
    <property type="component" value="Unassembled WGS sequence"/>
</dbReference>
<reference evidence="3" key="1">
    <citation type="journal article" date="2014" name="Proc. Natl. Acad. Sci. U.S.A.">
        <title>Extensive sampling of basidiomycete genomes demonstrates inadequacy of the white-rot/brown-rot paradigm for wood decay fungi.</title>
        <authorList>
            <person name="Riley R."/>
            <person name="Salamov A.A."/>
            <person name="Brown D.W."/>
            <person name="Nagy L.G."/>
            <person name="Floudas D."/>
            <person name="Held B.W."/>
            <person name="Levasseur A."/>
            <person name="Lombard V."/>
            <person name="Morin E."/>
            <person name="Otillar R."/>
            <person name="Lindquist E.A."/>
            <person name="Sun H."/>
            <person name="LaButti K.M."/>
            <person name="Schmutz J."/>
            <person name="Jabbour D."/>
            <person name="Luo H."/>
            <person name="Baker S.E."/>
            <person name="Pisabarro A.G."/>
            <person name="Walton J.D."/>
            <person name="Blanchette R.A."/>
            <person name="Henrissat B."/>
            <person name="Martin F."/>
            <person name="Cullen D."/>
            <person name="Hibbett D.S."/>
            <person name="Grigoriev I.V."/>
        </authorList>
    </citation>
    <scope>NUCLEOTIDE SEQUENCE [LARGE SCALE GENOMIC DNA]</scope>
    <source>
        <strain evidence="3">FD-172 SS1</strain>
    </source>
</reference>
<dbReference type="EMBL" id="KL198024">
    <property type="protein sequence ID" value="KDQ17169.1"/>
    <property type="molecule type" value="Genomic_DNA"/>
</dbReference>
<evidence type="ECO:0000256" key="1">
    <source>
        <dbReference type="SAM" id="MobiDB-lite"/>
    </source>
</evidence>
<name>A0A067MNM6_BOTB1</name>
<accession>A0A067MNM6</accession>
<organism evidence="2 3">
    <name type="scientific">Botryobasidium botryosum (strain FD-172 SS1)</name>
    <dbReference type="NCBI Taxonomy" id="930990"/>
    <lineage>
        <taxon>Eukaryota</taxon>
        <taxon>Fungi</taxon>
        <taxon>Dikarya</taxon>
        <taxon>Basidiomycota</taxon>
        <taxon>Agaricomycotina</taxon>
        <taxon>Agaricomycetes</taxon>
        <taxon>Cantharellales</taxon>
        <taxon>Botryobasidiaceae</taxon>
        <taxon>Botryobasidium</taxon>
    </lineage>
</organism>
<keyword evidence="3" id="KW-1185">Reference proteome</keyword>
<dbReference type="HOGENOM" id="CLU_2412988_0_0_1"/>
<dbReference type="AlphaFoldDB" id="A0A067MNM6"/>
<proteinExistence type="predicted"/>
<sequence length="92" mass="9760">MEYKTQLQAQRNAATAAFNQMHYSIPGPSNTQHHAALFSSDAAHFHSSLGPSNSSPVPFPPMPVHNANLYEPPAATPDPASPYAPAFSGEDA</sequence>
<dbReference type="InParanoid" id="A0A067MNM6"/>